<protein>
    <recommendedName>
        <fullName evidence="9">Branched-chain amino acid ABC transporter permease</fullName>
    </recommendedName>
</protein>
<keyword evidence="7" id="KW-0614">Plasmid</keyword>
<dbReference type="PANTHER" id="PTHR30482:SF10">
    <property type="entry name" value="HIGH-AFFINITY BRANCHED-CHAIN AMINO ACID TRANSPORT PROTEIN BRAE"/>
    <property type="match status" value="1"/>
</dbReference>
<dbReference type="RefSeq" id="WP_095423842.1">
    <property type="nucleotide sequence ID" value="NZ_CP022993.1"/>
</dbReference>
<dbReference type="GO" id="GO:0015658">
    <property type="term" value="F:branched-chain amino acid transmembrane transporter activity"/>
    <property type="evidence" value="ECO:0007669"/>
    <property type="project" value="InterPro"/>
</dbReference>
<keyword evidence="3 6" id="KW-0812">Transmembrane</keyword>
<sequence length="296" mass="31594">MTYLIAMGTQTGLFALLALSLNLQWGYTGLQNFGLVGFYAAGAYCYALTTTLLGWPTAAGILAAMAVGTLLAYPLGLASIRLRIGFYLAIVTLGFSETIRAVLVNEDWLTQGTRGIAVKLLFPGWGAAGNQTAMFGLILVAVIAVYLLFERVGQTPFGRTIEAIRDNEDAARSLGKPVTGFKIQVFMLGSAVTAGAGALNAIYVGYLVPDQFLSIITFYVWMAMIVGGSGSNRGVVLGCLVLVLLLEGSRFLKEVLPAALLFSDQRMAALRLMIIGLGLTVIPINWPRGLLGRKEL</sequence>
<evidence type="ECO:0000313" key="8">
    <source>
        <dbReference type="Proteomes" id="UP000215158"/>
    </source>
</evidence>
<feature type="transmembrane region" description="Helical" evidence="6">
    <location>
        <begin position="85"/>
        <end position="104"/>
    </location>
</feature>
<evidence type="ECO:0000256" key="6">
    <source>
        <dbReference type="SAM" id="Phobius"/>
    </source>
</evidence>
<keyword evidence="2" id="KW-1003">Cell membrane</keyword>
<feature type="transmembrane region" description="Helical" evidence="6">
    <location>
        <begin position="185"/>
        <end position="206"/>
    </location>
</feature>
<comment type="subcellular location">
    <subcellularLocation>
        <location evidence="1">Cell membrane</location>
        <topology evidence="1">Multi-pass membrane protein</topology>
    </subcellularLocation>
</comment>
<keyword evidence="4 6" id="KW-1133">Transmembrane helix</keyword>
<feature type="transmembrane region" description="Helical" evidence="6">
    <location>
        <begin position="218"/>
        <end position="246"/>
    </location>
</feature>
<dbReference type="AlphaFoldDB" id="A0A248VYN5"/>
<proteinExistence type="predicted"/>
<dbReference type="KEGG" id="parb:CJU94_38965"/>
<keyword evidence="5 6" id="KW-0472">Membrane</keyword>
<dbReference type="EMBL" id="CP022993">
    <property type="protein sequence ID" value="ASW04149.1"/>
    <property type="molecule type" value="Genomic_DNA"/>
</dbReference>
<feature type="transmembrane region" description="Helical" evidence="6">
    <location>
        <begin position="267"/>
        <end position="286"/>
    </location>
</feature>
<evidence type="ECO:0000313" key="7">
    <source>
        <dbReference type="EMBL" id="ASW04149.1"/>
    </source>
</evidence>
<evidence type="ECO:0000256" key="1">
    <source>
        <dbReference type="ARBA" id="ARBA00004651"/>
    </source>
</evidence>
<evidence type="ECO:0000256" key="5">
    <source>
        <dbReference type="ARBA" id="ARBA00023136"/>
    </source>
</evidence>
<dbReference type="Proteomes" id="UP000215158">
    <property type="component" value="Plasmid pBN3"/>
</dbReference>
<evidence type="ECO:0000256" key="2">
    <source>
        <dbReference type="ARBA" id="ARBA00022475"/>
    </source>
</evidence>
<accession>A0A248VYN5</accession>
<keyword evidence="8" id="KW-1185">Reference proteome</keyword>
<dbReference type="OrthoDB" id="9814461at2"/>
<gene>
    <name evidence="7" type="ORF">CJU94_38965</name>
</gene>
<dbReference type="GO" id="GO:0005886">
    <property type="term" value="C:plasma membrane"/>
    <property type="evidence" value="ECO:0007669"/>
    <property type="project" value="UniProtKB-SubCell"/>
</dbReference>
<evidence type="ECO:0000256" key="3">
    <source>
        <dbReference type="ARBA" id="ARBA00022692"/>
    </source>
</evidence>
<dbReference type="CDD" id="cd06581">
    <property type="entry name" value="TM_PBP1_LivM_like"/>
    <property type="match status" value="1"/>
</dbReference>
<feature type="transmembrane region" description="Helical" evidence="6">
    <location>
        <begin position="53"/>
        <end position="73"/>
    </location>
</feature>
<organism evidence="7 8">
    <name type="scientific">Paraburkholderia aromaticivorans</name>
    <dbReference type="NCBI Taxonomy" id="2026199"/>
    <lineage>
        <taxon>Bacteria</taxon>
        <taxon>Pseudomonadati</taxon>
        <taxon>Pseudomonadota</taxon>
        <taxon>Betaproteobacteria</taxon>
        <taxon>Burkholderiales</taxon>
        <taxon>Burkholderiaceae</taxon>
        <taxon>Paraburkholderia</taxon>
    </lineage>
</organism>
<geneLocation type="plasmid" evidence="7 8">
    <name>pBN3</name>
</geneLocation>
<feature type="transmembrane region" description="Helical" evidence="6">
    <location>
        <begin position="124"/>
        <end position="149"/>
    </location>
</feature>
<name>A0A248VYN5_9BURK</name>
<evidence type="ECO:0008006" key="9">
    <source>
        <dbReference type="Google" id="ProtNLM"/>
    </source>
</evidence>
<dbReference type="Pfam" id="PF02653">
    <property type="entry name" value="BPD_transp_2"/>
    <property type="match status" value="1"/>
</dbReference>
<evidence type="ECO:0000256" key="4">
    <source>
        <dbReference type="ARBA" id="ARBA00022989"/>
    </source>
</evidence>
<dbReference type="InterPro" id="IPR001851">
    <property type="entry name" value="ABC_transp_permease"/>
</dbReference>
<reference evidence="7 8" key="1">
    <citation type="submission" date="2017-08" db="EMBL/GenBank/DDBJ databases">
        <title>Identification and genetic characteristics of simultaneous BTEX- and naphthalene-degrading Paraburkholderia sp. BN5 isolated from petroleum-contaminated soil.</title>
        <authorList>
            <person name="Lee Y."/>
            <person name="Jeon C.O."/>
        </authorList>
    </citation>
    <scope>NUCLEOTIDE SEQUENCE [LARGE SCALE GENOMIC DNA]</scope>
    <source>
        <strain evidence="7 8">BN5</strain>
        <plasmid evidence="7 8">pBN3</plasmid>
    </source>
</reference>
<dbReference type="PANTHER" id="PTHR30482">
    <property type="entry name" value="HIGH-AFFINITY BRANCHED-CHAIN AMINO ACID TRANSPORT SYSTEM PERMEASE"/>
    <property type="match status" value="1"/>
</dbReference>
<dbReference type="InterPro" id="IPR043428">
    <property type="entry name" value="LivM-like"/>
</dbReference>